<name>A0A660S9X5_UNCT6</name>
<evidence type="ECO:0000313" key="1">
    <source>
        <dbReference type="EMBL" id="RKX66050.1"/>
    </source>
</evidence>
<protein>
    <recommendedName>
        <fullName evidence="3">KOW domain-containing protein</fullName>
    </recommendedName>
</protein>
<evidence type="ECO:0000313" key="2">
    <source>
        <dbReference type="Proteomes" id="UP000282321"/>
    </source>
</evidence>
<accession>A0A660S9X5</accession>
<dbReference type="AlphaFoldDB" id="A0A660S9X5"/>
<evidence type="ECO:0008006" key="3">
    <source>
        <dbReference type="Google" id="ProtNLM"/>
    </source>
</evidence>
<sequence length="374" mass="40371">MAHAFTPGLKVSEKAVIYKERRLPLKGEVVVKIGDKVKADDIVAKTAIPGDVETLNIAGRLGVSPEDVKEFLKVKVGQEVNKDDVIAETNGFFGLFKTVIKSPITGSIENISGITGQMILRHPPKPIEIDAYIDGYVTEIIENEGVKVQTKGTFVQGIFGIGGEARGEIMRIAKSNDSVITENDITSNCKGKVLIAGAFIDVKTLRKAVSVGAKGIVVGGIDDRDIKEFLGYDIGVAITGSEKKGITLIVTEGFGQMSMAKRTFEILSSHEGEVASINGATQIRAGVLRPEVIIPNFNLKDEDLSSVDSSSGIKVGHNVRIIRAPYFGLIGKVTKLPPELEKIETEAKVRILEVELNDGRKITLPRANIELIEE</sequence>
<dbReference type="Proteomes" id="UP000282321">
    <property type="component" value="Unassembled WGS sequence"/>
</dbReference>
<dbReference type="EMBL" id="QNBC01000058">
    <property type="protein sequence ID" value="RKX66050.1"/>
    <property type="molecule type" value="Genomic_DNA"/>
</dbReference>
<organism evidence="1 2">
    <name type="scientific">candidate division TA06 bacterium</name>
    <dbReference type="NCBI Taxonomy" id="2250710"/>
    <lineage>
        <taxon>Bacteria</taxon>
        <taxon>Bacteria division TA06</taxon>
    </lineage>
</organism>
<proteinExistence type="predicted"/>
<gene>
    <name evidence="1" type="ORF">DRP44_04945</name>
</gene>
<reference evidence="1 2" key="1">
    <citation type="submission" date="2018-06" db="EMBL/GenBank/DDBJ databases">
        <title>Extensive metabolic versatility and redundancy in microbially diverse, dynamic hydrothermal sediments.</title>
        <authorList>
            <person name="Dombrowski N."/>
            <person name="Teske A."/>
            <person name="Baker B.J."/>
        </authorList>
    </citation>
    <scope>NUCLEOTIDE SEQUENCE [LARGE SCALE GENOMIC DNA]</scope>
    <source>
        <strain evidence="1">B35_G9</strain>
    </source>
</reference>
<comment type="caution">
    <text evidence="1">The sequence shown here is derived from an EMBL/GenBank/DDBJ whole genome shotgun (WGS) entry which is preliminary data.</text>
</comment>